<dbReference type="EMBL" id="NHSJ01000101">
    <property type="protein sequence ID" value="PPQ28911.1"/>
    <property type="molecule type" value="Genomic_DNA"/>
</dbReference>
<dbReference type="InterPro" id="IPR022684">
    <property type="entry name" value="Calpain_cysteine_protease"/>
</dbReference>
<name>A0A2S6N2Q5_9HYPH</name>
<proteinExistence type="inferred from homology"/>
<dbReference type="GO" id="GO:0004198">
    <property type="term" value="F:calcium-dependent cysteine-type endopeptidase activity"/>
    <property type="evidence" value="ECO:0007669"/>
    <property type="project" value="InterPro"/>
</dbReference>
<reference evidence="6 7" key="1">
    <citation type="journal article" date="2018" name="Arch. Microbiol.">
        <title>New insights into the metabolic potential of the phototrophic purple bacterium Rhodopila globiformis DSM 161(T) from its draft genome sequence and evidence for a vanadium-dependent nitrogenase.</title>
        <authorList>
            <person name="Imhoff J.F."/>
            <person name="Rahn T."/>
            <person name="Kunzel S."/>
            <person name="Neulinger S.C."/>
        </authorList>
    </citation>
    <scope>NUCLEOTIDE SEQUENCE [LARGE SCALE GENOMIC DNA]</scope>
    <source>
        <strain evidence="6 7">DSM 16996</strain>
    </source>
</reference>
<dbReference type="InterPro" id="IPR001300">
    <property type="entry name" value="Peptidase_C2_calpain_cat"/>
</dbReference>
<evidence type="ECO:0000256" key="1">
    <source>
        <dbReference type="ARBA" id="ARBA00007623"/>
    </source>
</evidence>
<dbReference type="Pfam" id="PF00648">
    <property type="entry name" value="Peptidase_C2"/>
    <property type="match status" value="1"/>
</dbReference>
<evidence type="ECO:0000313" key="7">
    <source>
        <dbReference type="Proteomes" id="UP000239089"/>
    </source>
</evidence>
<accession>A0A2S6N2Q5</accession>
<keyword evidence="2" id="KW-0645">Protease</keyword>
<keyword evidence="7" id="KW-1185">Reference proteome</keyword>
<evidence type="ECO:0000256" key="4">
    <source>
        <dbReference type="ARBA" id="ARBA00022807"/>
    </source>
</evidence>
<comment type="caution">
    <text evidence="6">The sequence shown here is derived from an EMBL/GenBank/DDBJ whole genome shotgun (WGS) entry which is preliminary data.</text>
</comment>
<evidence type="ECO:0000313" key="6">
    <source>
        <dbReference type="EMBL" id="PPQ28911.1"/>
    </source>
</evidence>
<dbReference type="PROSITE" id="PS50203">
    <property type="entry name" value="CALPAIN_CAT"/>
    <property type="match status" value="1"/>
</dbReference>
<keyword evidence="4" id="KW-0788">Thiol protease</keyword>
<dbReference type="OrthoDB" id="7325981at2"/>
<dbReference type="PANTHER" id="PTHR10183">
    <property type="entry name" value="CALPAIN"/>
    <property type="match status" value="1"/>
</dbReference>
<dbReference type="PANTHER" id="PTHR10183:SF379">
    <property type="entry name" value="CALPAIN-5"/>
    <property type="match status" value="1"/>
</dbReference>
<dbReference type="RefSeq" id="WP_104508995.1">
    <property type="nucleotide sequence ID" value="NZ_JACIGC010000005.1"/>
</dbReference>
<keyword evidence="3" id="KW-0378">Hydrolase</keyword>
<dbReference type="InterPro" id="IPR038765">
    <property type="entry name" value="Papain-like_cys_pep_sf"/>
</dbReference>
<dbReference type="SUPFAM" id="SSF54001">
    <property type="entry name" value="Cysteine proteinases"/>
    <property type="match status" value="1"/>
</dbReference>
<evidence type="ECO:0000256" key="5">
    <source>
        <dbReference type="PROSITE-ProRule" id="PRU00239"/>
    </source>
</evidence>
<dbReference type="AlphaFoldDB" id="A0A2S6N2Q5"/>
<comment type="caution">
    <text evidence="5">Lacks conserved residue(s) required for the propagation of feature annotation.</text>
</comment>
<dbReference type="GO" id="GO:0006508">
    <property type="term" value="P:proteolysis"/>
    <property type="evidence" value="ECO:0007669"/>
    <property type="project" value="UniProtKB-KW"/>
</dbReference>
<evidence type="ECO:0000256" key="3">
    <source>
        <dbReference type="ARBA" id="ARBA00022801"/>
    </source>
</evidence>
<dbReference type="Proteomes" id="UP000239089">
    <property type="component" value="Unassembled WGS sequence"/>
</dbReference>
<evidence type="ECO:0000256" key="2">
    <source>
        <dbReference type="ARBA" id="ARBA00022670"/>
    </source>
</evidence>
<sequence length="437" mass="45444">MDIDGKLTQLLNYQTAATTSLPDAGGYGATTAQANDAYVAAQNTATGASAPLDTSNPIIADAINNNWITSSNTLDFNGAFNILQDAASSDMTATKLAGLQAIAQNLNGTGSNAITTSTYVKQMFDNVVLGNTANYMIGNLSATSTAAQTTALVSKWFQGTDNPSLGSADATYQTVSGSLFASGGPSASDINQGALRDSAFLASLSSLAATNPSAIQSMFQDNGNGTVGVRFYLNGKEQWVTVDKQLAVMNSGTQNNGSNLLYDSSTNGSLWGQLAEKAFAEFTSELNYGNNAMYNIASDGNSYFASGLNTTLGDFSQLSLQDSSTTHYNLTSDISANAHYSAMKTWLGNQITAALSSGNTVTMQSTSGSTGEIFSSNLVSNHSFAVVGYNATTQKVTLDNPWNANGVNITTQFSMTLDELAAEGVRFNVNGGAVMTA</sequence>
<comment type="similarity">
    <text evidence="1">Belongs to the peptidase C2 family.</text>
</comment>
<organism evidence="6 7">
    <name type="scientific">Rhodoblastus sphagnicola</name>
    <dbReference type="NCBI Taxonomy" id="333368"/>
    <lineage>
        <taxon>Bacteria</taxon>
        <taxon>Pseudomonadati</taxon>
        <taxon>Pseudomonadota</taxon>
        <taxon>Alphaproteobacteria</taxon>
        <taxon>Hyphomicrobiales</taxon>
        <taxon>Rhodoblastaceae</taxon>
        <taxon>Rhodoblastus</taxon>
    </lineage>
</organism>
<protein>
    <submittedName>
        <fullName evidence="6">Uncharacterized protein</fullName>
    </submittedName>
</protein>
<gene>
    <name evidence="6" type="ORF">CCR94_16740</name>
</gene>